<protein>
    <recommendedName>
        <fullName evidence="2">Reverse transcriptase domain-containing protein</fullName>
    </recommendedName>
</protein>
<dbReference type="InterPro" id="IPR026960">
    <property type="entry name" value="RVT-Znf"/>
</dbReference>
<feature type="compositionally biased region" description="Polar residues" evidence="1">
    <location>
        <begin position="404"/>
        <end position="417"/>
    </location>
</feature>
<dbReference type="SUPFAM" id="SSF56672">
    <property type="entry name" value="DNA/RNA polymerases"/>
    <property type="match status" value="1"/>
</dbReference>
<dbReference type="Pfam" id="PF03372">
    <property type="entry name" value="Exo_endo_phos"/>
    <property type="match status" value="1"/>
</dbReference>
<evidence type="ECO:0000256" key="1">
    <source>
        <dbReference type="SAM" id="MobiDB-lite"/>
    </source>
</evidence>
<dbReference type="InterPro" id="IPR043502">
    <property type="entry name" value="DNA/RNA_pol_sf"/>
</dbReference>
<accession>A0A2N9G9Z1</accession>
<feature type="domain" description="Reverse transcriptase" evidence="2">
    <location>
        <begin position="1115"/>
        <end position="1395"/>
    </location>
</feature>
<dbReference type="Gene3D" id="3.60.10.10">
    <property type="entry name" value="Endonuclease/exonuclease/phosphatase"/>
    <property type="match status" value="2"/>
</dbReference>
<dbReference type="EMBL" id="OIVN01001665">
    <property type="protein sequence ID" value="SPC96363.1"/>
    <property type="molecule type" value="Genomic_DNA"/>
</dbReference>
<evidence type="ECO:0000313" key="3">
    <source>
        <dbReference type="EMBL" id="SPC96363.1"/>
    </source>
</evidence>
<dbReference type="InterPro" id="IPR036691">
    <property type="entry name" value="Endo/exonu/phosph_ase_sf"/>
</dbReference>
<dbReference type="CDD" id="cd01650">
    <property type="entry name" value="RT_nLTR_like"/>
    <property type="match status" value="1"/>
</dbReference>
<gene>
    <name evidence="3" type="ORF">FSB_LOCUS24245</name>
</gene>
<dbReference type="PANTHER" id="PTHR33116:SF78">
    <property type="entry name" value="OS12G0587133 PROTEIN"/>
    <property type="match status" value="1"/>
</dbReference>
<feature type="region of interest" description="Disordered" evidence="1">
    <location>
        <begin position="102"/>
        <end position="130"/>
    </location>
</feature>
<feature type="compositionally biased region" description="Basic and acidic residues" evidence="1">
    <location>
        <begin position="389"/>
        <end position="403"/>
    </location>
</feature>
<dbReference type="InterPro" id="IPR000477">
    <property type="entry name" value="RT_dom"/>
</dbReference>
<sequence length="2459" mass="279695">MALPLPPPPPNPNTTSFPPPPPPPPSLAFPTAQTTHCPPSYPNNPYLHPHLPHPPPPYPFTTQNIPCTQNTLPYPIYTPLIHQNVAPNQYAEKWPATHFKNTHRPSTTVTNKHTQTNNTGTTLPYAPPHPQLRSKAIKRSIFRVGTKTFTLSFDGGRVAPYQIKERRGKFHGSLWLNMVGVKWLLDVIEQVKTKAEKSGFFQFLRSSYSILEVSCLKNKGGRYLEIAEYHSGGQKGSIRIPEGSRATGWQKLADEIGSFFLGREARQKAPVVAPAGDAAVKGSIAGNGNSGSSGLSRNSRALGNCVAPGSQTENLINSCRVSNLNSRVVMYPEAPRPTRKTHFIWNPASNSLRVIKNEGEARRAQWVSLKYKAVGLAQPKHGPQAQPKHTPEAQPDKQNEAQPDKQNTLDPNPVEPNQVNASTVAVETSGFSDSRLASPGEAPTVSLEDFEPSIVPPMALEVTMAKNPAAVMEEGEIHGDSSSDEEEANVSDVEEVRVDLADSVMELGLPVTVETPVSMISDETLQVIEVLGDLEMENMFPMVTYGEAGECSSPLSCSPLAIINPTELPTSVAVLGESECASQEEFSQWVKKHYRGFCKLVGFPLDTHEEQVMALLQSIEAERIKYKNSGKSKQSRASVRKGARELRNLASSINYDGRRWQCDIVCLQETKLESLDRRLIRSVWGNSYVDWAVLDAVGTAGGVLLLWDKRVVEKIDFFVGRFSVSCLWRGVCDGFTWVGTGLYGPTCDVTRQDLWTELRGIRQRWSNPWCLFGDFNVIRFPSEQLRCRRLTPPMLDFSNFIEDQNLVDLPLGGGGQYTWSSGTENPSLSRIDRFLISSDWEDHFPDVVQNLLPRPLSDHHPIILEIGKLSGGKRSFKFENMWLKTEGFVDRVKDWWSSYQFTGTPSFILASKLKALKEDLKRWNKHVFGDVSLKQLQLCSELSQLDEKEELGGLPYNDQDRRKVVISELDNLAHLEETSWRQKSRVLWLKEGDNNTKYFHKMANSNRRRNYIQKVEVDGIVHENVVDIRDNVVAFYESLYQEKEEWRPSAEGLDFLSIGAEDGAHLEREFDREEVFMVLKDLKGDKAPGPDGFSMTFFHKCWEVVGDDVMGFFEEFYTHCKFEKSLNATFIALIPKKRDALNIRDYRPISLVGSMYKLLSKVLANRVKLVLDLLISDSQNAFVGGRQTLDSVLIANECLDSRLKSSTPGVLCKLDIEKAYDHVNWECLLYLLAKMGFGQKWCQWIKTCISTVQFSVLVNGSPAGFFGNSRGLRQGDPLSPLLFLLVMEVLSKMFRKSEEAGLISGFLASVHGGSEVRISHLLFADDTIVFCDAVPEQVLHIRKVLSCFEAVTGLKVNLSKSEIVPVGVVDSMPFLATLLCCRIGTLPMMYLGMPMGAPYKSLSVWNSVLEKIERRLAGWQTLYLSKGGRLTLLKSTLSSLPTYFLSLFTIPASVAQRIEKLQRNFLWGGMGDGLKYHLVRWDQVCSPLDCGGLGVKKLSVFNKALLGKWLWRFGVEENHLWRRVIVAKYGMEWGGWRSKPCRGTHGCGLWKSISLGWDDFMERIELSVGRGDRIKFWFDKWCGNSPLKDLFPSLFLCSSDRHTSVISVLSRSDLDASSCWNISFVRDFNDWELPEVLSFFEFIQPFLPRRETDDKLVWTLRKSGQFDVRSYYGALQASNRSRFPWKIIWGVKAPRRISFFLWTAACGKILTCDNLMKRGHVMAAWCCMCKKGWETVDHLLMQCEVASTLWSFVFQRFGIQWVLPAKVIDLLDGWFNGLGKHSSDIWNLVPHCLMWSLWQERNSRIFEDKEQSLIHMQDEKSGMASFNYAMHEFSDFISEFGLMDISLEGGLFTWSNNREIPAMSRIDRLLFSPDWANHFGLVNQQRLPRLLSNHFPIRLDCGQIVGGKSSFRFENMWLKVDGFVDRVREWGTSYSFPGSPSHILASKLKVLKMDLKQWNVNEFGNVHFKHQKLLHSLHELETSGERRVLSEVEKTERIRLINDLETNIYLEEICWHQKSRVTWLKEGDKNTKYFHKVANSHRRHNSIRHLSINGVLTTDQEAIKAEISGFYQHLYIEDTTCRPFRDVGTMPDLDSLAAILGCKTVQLPMSYLSLPLRANFKSKSIWNPILEKMERKLSSWQHMYLSKGDRVILIKSTLSSLPTYYLSLFPIPKSVALQLCWGNGFGDMGMRRMHFGESLFSPKFGNSHGDWTTREVLDQYLVWHLQPHGFPKLFHIARNKEALILDHIRYQNGGVIWNLNFTRHAQDWELEAVSSFLELLYSSSAKGHGEDRMCWKGHSKDGFQVKNYYNILLPTAGLLGPWKRIWKTGAPPRVAFFVWAAALGHILNTDNLRRRHVIVLDWCYMCKESGESISHLLMHCSAAREVWLFIFNIFSIQWVMPGGVLDLLSCWGDSCHSVRIRKLWDMVPLCVFWCLWWERNPRSFEGTERNLIEVKGTVL</sequence>
<feature type="region of interest" description="Disordered" evidence="1">
    <location>
        <begin position="1"/>
        <end position="55"/>
    </location>
</feature>
<dbReference type="PROSITE" id="PS50878">
    <property type="entry name" value="RT_POL"/>
    <property type="match status" value="1"/>
</dbReference>
<dbReference type="PANTHER" id="PTHR33116">
    <property type="entry name" value="REVERSE TRANSCRIPTASE ZINC-BINDING DOMAIN-CONTAINING PROTEIN-RELATED-RELATED"/>
    <property type="match status" value="1"/>
</dbReference>
<dbReference type="Pfam" id="PF00078">
    <property type="entry name" value="RVT_1"/>
    <property type="match status" value="1"/>
</dbReference>
<dbReference type="InterPro" id="IPR005135">
    <property type="entry name" value="Endo/exonuclease/phosphatase"/>
</dbReference>
<evidence type="ECO:0000259" key="2">
    <source>
        <dbReference type="PROSITE" id="PS50878"/>
    </source>
</evidence>
<organism evidence="3">
    <name type="scientific">Fagus sylvatica</name>
    <name type="common">Beechnut</name>
    <dbReference type="NCBI Taxonomy" id="28930"/>
    <lineage>
        <taxon>Eukaryota</taxon>
        <taxon>Viridiplantae</taxon>
        <taxon>Streptophyta</taxon>
        <taxon>Embryophyta</taxon>
        <taxon>Tracheophyta</taxon>
        <taxon>Spermatophyta</taxon>
        <taxon>Magnoliopsida</taxon>
        <taxon>eudicotyledons</taxon>
        <taxon>Gunneridae</taxon>
        <taxon>Pentapetalae</taxon>
        <taxon>rosids</taxon>
        <taxon>fabids</taxon>
        <taxon>Fagales</taxon>
        <taxon>Fagaceae</taxon>
        <taxon>Fagus</taxon>
    </lineage>
</organism>
<dbReference type="SUPFAM" id="SSF56219">
    <property type="entry name" value="DNase I-like"/>
    <property type="match status" value="2"/>
</dbReference>
<dbReference type="Pfam" id="PF13966">
    <property type="entry name" value="zf-RVT"/>
    <property type="match status" value="2"/>
</dbReference>
<proteinExistence type="predicted"/>
<feature type="compositionally biased region" description="Pro residues" evidence="1">
    <location>
        <begin position="1"/>
        <end position="27"/>
    </location>
</feature>
<reference evidence="3" key="1">
    <citation type="submission" date="2018-02" db="EMBL/GenBank/DDBJ databases">
        <authorList>
            <person name="Cohen D.B."/>
            <person name="Kent A.D."/>
        </authorList>
    </citation>
    <scope>NUCLEOTIDE SEQUENCE</scope>
</reference>
<feature type="compositionally biased region" description="Polar residues" evidence="1">
    <location>
        <begin position="104"/>
        <end position="122"/>
    </location>
</feature>
<name>A0A2N9G9Z1_FAGSY</name>
<dbReference type="GO" id="GO:0003824">
    <property type="term" value="F:catalytic activity"/>
    <property type="evidence" value="ECO:0007669"/>
    <property type="project" value="InterPro"/>
</dbReference>
<feature type="region of interest" description="Disordered" evidence="1">
    <location>
        <begin position="379"/>
        <end position="417"/>
    </location>
</feature>